<sequence>MAALFNSLFGGSKPSASPIPVGDSDFADFAGAPDPEPVALTSTASQPSFTGLASFPTGRAVPYTKWYNIHERYSLSDFKQEGVILSLIVVIVIIHLFGTNTNRKKAKKWVAAHAPVLQKEFALVGFGGRKAPTADQVESEGLAKSLANDTLELPVDLLKEKSPQEFTTYATGRQNVAFLDVNLNLLKRYSPLSMIAEYGMSLFFESMPAPVEQMEAILYPFDGREALTVPGQAPGAHELRKDTKSSYDGFVWAIVNKETMKQLRDDRYDVSITTTKDNPKLPVWATVMSESAEITDFLLTPELIKAVEEAGELLNHLIITDQPIDQPVKLEETIPKKRIYLSIRVPSSGDYTKTLPLFEYFIRLTDTLVHGAHFRPEVLRKVRTTREDMVRKLKKADEDEQAEERGLEREKAKKLKRDLELKALDAKGQKKYLEKEKEKEMRKNNKKMTSKG</sequence>
<accession>A0A2J6RQS6</accession>
<dbReference type="AlphaFoldDB" id="A0A2J6RQS6"/>
<evidence type="ECO:0000256" key="1">
    <source>
        <dbReference type="ARBA" id="ARBA00004167"/>
    </source>
</evidence>
<evidence type="ECO:0000313" key="7">
    <source>
        <dbReference type="EMBL" id="PMD40860.1"/>
    </source>
</evidence>
<evidence type="ECO:0000313" key="8">
    <source>
        <dbReference type="Proteomes" id="UP000235786"/>
    </source>
</evidence>
<keyword evidence="2 6" id="KW-0812">Transmembrane</keyword>
<keyword evidence="8" id="KW-1185">Reference proteome</keyword>
<dbReference type="OrthoDB" id="10039147at2759"/>
<dbReference type="GO" id="GO:0032469">
    <property type="term" value="P:endoplasmic reticulum calcium ion homeostasis"/>
    <property type="evidence" value="ECO:0007669"/>
    <property type="project" value="InterPro"/>
</dbReference>
<dbReference type="PANTHER" id="PTHR12883:SF0">
    <property type="entry name" value="PAT COMPLEX SUBUNIT CCDC47"/>
    <property type="match status" value="1"/>
</dbReference>
<evidence type="ECO:0000256" key="3">
    <source>
        <dbReference type="ARBA" id="ARBA00022989"/>
    </source>
</evidence>
<dbReference type="Proteomes" id="UP000235786">
    <property type="component" value="Unassembled WGS sequence"/>
</dbReference>
<organism evidence="7 8">
    <name type="scientific">Hyaloscypha variabilis (strain UAMH 11265 / GT02V1 / F)</name>
    <name type="common">Meliniomyces variabilis</name>
    <dbReference type="NCBI Taxonomy" id="1149755"/>
    <lineage>
        <taxon>Eukaryota</taxon>
        <taxon>Fungi</taxon>
        <taxon>Dikarya</taxon>
        <taxon>Ascomycota</taxon>
        <taxon>Pezizomycotina</taxon>
        <taxon>Leotiomycetes</taxon>
        <taxon>Helotiales</taxon>
        <taxon>Hyaloscyphaceae</taxon>
        <taxon>Hyaloscypha</taxon>
        <taxon>Hyaloscypha variabilis</taxon>
    </lineage>
</organism>
<evidence type="ECO:0000256" key="4">
    <source>
        <dbReference type="ARBA" id="ARBA00023136"/>
    </source>
</evidence>
<dbReference type="PANTHER" id="PTHR12883">
    <property type="entry name" value="ADIPOCYTE-SPECIFIC PROTEIN 4-RELATED"/>
    <property type="match status" value="1"/>
</dbReference>
<comment type="subcellular location">
    <subcellularLocation>
        <location evidence="1">Membrane</location>
        <topology evidence="1">Single-pass membrane protein</topology>
    </subcellularLocation>
</comment>
<feature type="region of interest" description="Disordered" evidence="5">
    <location>
        <begin position="432"/>
        <end position="452"/>
    </location>
</feature>
<evidence type="ECO:0000256" key="6">
    <source>
        <dbReference type="SAM" id="Phobius"/>
    </source>
</evidence>
<keyword evidence="4 6" id="KW-0472">Membrane</keyword>
<dbReference type="STRING" id="1149755.A0A2J6RQS6"/>
<proteinExistence type="predicted"/>
<dbReference type="GO" id="GO:0016020">
    <property type="term" value="C:membrane"/>
    <property type="evidence" value="ECO:0007669"/>
    <property type="project" value="UniProtKB-SubCell"/>
</dbReference>
<protein>
    <submittedName>
        <fullName evidence="7">DUF1682-domain-containing protein</fullName>
    </submittedName>
</protein>
<dbReference type="Pfam" id="PF07946">
    <property type="entry name" value="CCDC47"/>
    <property type="match status" value="1"/>
</dbReference>
<dbReference type="EMBL" id="KZ613945">
    <property type="protein sequence ID" value="PMD40860.1"/>
    <property type="molecule type" value="Genomic_DNA"/>
</dbReference>
<evidence type="ECO:0000256" key="5">
    <source>
        <dbReference type="SAM" id="MobiDB-lite"/>
    </source>
</evidence>
<dbReference type="InterPro" id="IPR012879">
    <property type="entry name" value="CCDC47"/>
</dbReference>
<evidence type="ECO:0000256" key="2">
    <source>
        <dbReference type="ARBA" id="ARBA00022692"/>
    </source>
</evidence>
<gene>
    <name evidence="7" type="ORF">L207DRAFT_633810</name>
</gene>
<dbReference type="GO" id="GO:0005509">
    <property type="term" value="F:calcium ion binding"/>
    <property type="evidence" value="ECO:0007669"/>
    <property type="project" value="InterPro"/>
</dbReference>
<name>A0A2J6RQS6_HYAVF</name>
<keyword evidence="3 6" id="KW-1133">Transmembrane helix</keyword>
<reference evidence="7 8" key="1">
    <citation type="submission" date="2016-04" db="EMBL/GenBank/DDBJ databases">
        <title>A degradative enzymes factory behind the ericoid mycorrhizal symbiosis.</title>
        <authorList>
            <consortium name="DOE Joint Genome Institute"/>
            <person name="Martino E."/>
            <person name="Morin E."/>
            <person name="Grelet G."/>
            <person name="Kuo A."/>
            <person name="Kohler A."/>
            <person name="Daghino S."/>
            <person name="Barry K."/>
            <person name="Choi C."/>
            <person name="Cichocki N."/>
            <person name="Clum A."/>
            <person name="Copeland A."/>
            <person name="Hainaut M."/>
            <person name="Haridas S."/>
            <person name="Labutti K."/>
            <person name="Lindquist E."/>
            <person name="Lipzen A."/>
            <person name="Khouja H.-R."/>
            <person name="Murat C."/>
            <person name="Ohm R."/>
            <person name="Olson A."/>
            <person name="Spatafora J."/>
            <person name="Veneault-Fourrey C."/>
            <person name="Henrissat B."/>
            <person name="Grigoriev I."/>
            <person name="Martin F."/>
            <person name="Perotto S."/>
        </authorList>
    </citation>
    <scope>NUCLEOTIDE SEQUENCE [LARGE SCALE GENOMIC DNA]</scope>
    <source>
        <strain evidence="7 8">F</strain>
    </source>
</reference>
<feature type="compositionally biased region" description="Basic and acidic residues" evidence="5">
    <location>
        <begin position="432"/>
        <end position="443"/>
    </location>
</feature>
<feature type="transmembrane region" description="Helical" evidence="6">
    <location>
        <begin position="82"/>
        <end position="98"/>
    </location>
</feature>
<dbReference type="GO" id="GO:0005783">
    <property type="term" value="C:endoplasmic reticulum"/>
    <property type="evidence" value="ECO:0007669"/>
    <property type="project" value="InterPro"/>
</dbReference>
<feature type="region of interest" description="Disordered" evidence="5">
    <location>
        <begin position="392"/>
        <end position="413"/>
    </location>
</feature>